<dbReference type="InterPro" id="IPR018976">
    <property type="entry name" value="Imelysin-like"/>
</dbReference>
<dbReference type="AlphaFoldDB" id="A0A2W5T1X7"/>
<gene>
    <name evidence="5" type="ORF">DI536_22530</name>
</gene>
<comment type="similarity">
    <text evidence="2">Belongs to the EfeM/EfeO family.</text>
</comment>
<dbReference type="Pfam" id="PF09375">
    <property type="entry name" value="Peptidase_M75"/>
    <property type="match status" value="1"/>
</dbReference>
<reference evidence="5 6" key="1">
    <citation type="submission" date="2017-08" db="EMBL/GenBank/DDBJ databases">
        <title>Infants hospitalized years apart are colonized by the same room-sourced microbial strains.</title>
        <authorList>
            <person name="Brooks B."/>
            <person name="Olm M.R."/>
            <person name="Firek B.A."/>
            <person name="Baker R."/>
            <person name="Thomas B.C."/>
            <person name="Morowitz M.J."/>
            <person name="Banfield J.F."/>
        </authorList>
    </citation>
    <scope>NUCLEOTIDE SEQUENCE [LARGE SCALE GENOMIC DNA]</scope>
    <source>
        <strain evidence="5">S2_003_000_R2_14</strain>
    </source>
</reference>
<dbReference type="PROSITE" id="PS51257">
    <property type="entry name" value="PROKAR_LIPOPROTEIN"/>
    <property type="match status" value="1"/>
</dbReference>
<keyword evidence="3" id="KW-0732">Signal</keyword>
<dbReference type="InterPro" id="IPR038352">
    <property type="entry name" value="Imelysin_sf"/>
</dbReference>
<proteinExistence type="inferred from homology"/>
<feature type="domain" description="Imelysin-like" evidence="4">
    <location>
        <begin position="30"/>
        <end position="275"/>
    </location>
</feature>
<dbReference type="InterPro" id="IPR050894">
    <property type="entry name" value="EfeM/EfeO_iron_uptake"/>
</dbReference>
<dbReference type="Gene3D" id="1.20.1420.20">
    <property type="entry name" value="M75 peptidase, HXXE motif"/>
    <property type="match status" value="1"/>
</dbReference>
<keyword evidence="5" id="KW-0449">Lipoprotein</keyword>
<dbReference type="PANTHER" id="PTHR39192">
    <property type="entry name" value="IRON UPTAKE SYSTEM COMPONENT EFEO"/>
    <property type="match status" value="1"/>
</dbReference>
<accession>A0A2W5T1X7</accession>
<sequence length="335" mass="36052">MRLRLLLPAVSIIASACTPPEEVAATETKSYVETNLDAFVSATTALCDAAPAPDADGWNATADAAAVTKMKTEWKKARVAYERVEGSIAVLFPELDASTDERYDGFVENEKDENLFDDQIVTGVHGIERILWSDSIPAEVKTYEEGLPNYVAAAFPANEAQASDFKNKLCAKLVTDSKKMRDDYKPLALDTPAAFRGVIGSMEEQLEKTTFAATGEEESRYSKHTLADMRANLEGATKTYEAFRPWLKSKGQDALDTSITAGLAKVKSAYDAISGESIPTPPATWSAANPSEADRATDFGKLYTLVEDETATTGDALVANMLKAADALGIAALPE</sequence>
<evidence type="ECO:0000313" key="6">
    <source>
        <dbReference type="Proteomes" id="UP000249061"/>
    </source>
</evidence>
<dbReference type="GO" id="GO:0030313">
    <property type="term" value="C:cell envelope"/>
    <property type="evidence" value="ECO:0007669"/>
    <property type="project" value="UniProtKB-SubCell"/>
</dbReference>
<dbReference type="CDD" id="cd14656">
    <property type="entry name" value="Imelysin-like_EfeO"/>
    <property type="match status" value="1"/>
</dbReference>
<evidence type="ECO:0000259" key="4">
    <source>
        <dbReference type="Pfam" id="PF09375"/>
    </source>
</evidence>
<organism evidence="5 6">
    <name type="scientific">Archangium gephyra</name>
    <dbReference type="NCBI Taxonomy" id="48"/>
    <lineage>
        <taxon>Bacteria</taxon>
        <taxon>Pseudomonadati</taxon>
        <taxon>Myxococcota</taxon>
        <taxon>Myxococcia</taxon>
        <taxon>Myxococcales</taxon>
        <taxon>Cystobacterineae</taxon>
        <taxon>Archangiaceae</taxon>
        <taxon>Archangium</taxon>
    </lineage>
</organism>
<protein>
    <submittedName>
        <fullName evidence="5">Efem/EfeO family lipoprotein</fullName>
    </submittedName>
</protein>
<evidence type="ECO:0000256" key="2">
    <source>
        <dbReference type="ARBA" id="ARBA00005989"/>
    </source>
</evidence>
<comment type="subcellular location">
    <subcellularLocation>
        <location evidence="1">Cell envelope</location>
    </subcellularLocation>
</comment>
<evidence type="ECO:0000313" key="5">
    <source>
        <dbReference type="EMBL" id="PZR09360.1"/>
    </source>
</evidence>
<name>A0A2W5T1X7_9BACT</name>
<evidence type="ECO:0000256" key="1">
    <source>
        <dbReference type="ARBA" id="ARBA00004196"/>
    </source>
</evidence>
<dbReference type="EMBL" id="QFQP01000021">
    <property type="protein sequence ID" value="PZR09360.1"/>
    <property type="molecule type" value="Genomic_DNA"/>
</dbReference>
<evidence type="ECO:0000256" key="3">
    <source>
        <dbReference type="ARBA" id="ARBA00022729"/>
    </source>
</evidence>
<comment type="caution">
    <text evidence="5">The sequence shown here is derived from an EMBL/GenBank/DDBJ whole genome shotgun (WGS) entry which is preliminary data.</text>
</comment>
<dbReference type="Proteomes" id="UP000249061">
    <property type="component" value="Unassembled WGS sequence"/>
</dbReference>
<dbReference type="InterPro" id="IPR034981">
    <property type="entry name" value="Imelysin-like_EfeO/Algp7"/>
</dbReference>
<dbReference type="PANTHER" id="PTHR39192:SF1">
    <property type="entry name" value="IRON UPTAKE SYSTEM COMPONENT EFEO"/>
    <property type="match status" value="1"/>
</dbReference>